<dbReference type="InterPro" id="IPR058956">
    <property type="entry name" value="MamC"/>
</dbReference>
<keyword evidence="2" id="KW-1185">Reference proteome</keyword>
<evidence type="ECO:0000313" key="2">
    <source>
        <dbReference type="Proteomes" id="UP000682951"/>
    </source>
</evidence>
<evidence type="ECO:0000313" key="1">
    <source>
        <dbReference type="EMBL" id="MBR8463685.1"/>
    </source>
</evidence>
<accession>A0ABS5HI35</accession>
<proteinExistence type="predicted"/>
<dbReference type="EMBL" id="JAGSSW010000003">
    <property type="protein sequence ID" value="MBR8463685.1"/>
    <property type="molecule type" value="Genomic_DNA"/>
</dbReference>
<dbReference type="RefSeq" id="WP_212140475.1">
    <property type="nucleotide sequence ID" value="NZ_JAGSSW010000003.1"/>
</dbReference>
<dbReference type="Proteomes" id="UP000682951">
    <property type="component" value="Unassembled WGS sequence"/>
</dbReference>
<reference evidence="1 2" key="1">
    <citation type="submission" date="2021-04" db="EMBL/GenBank/DDBJ databases">
        <title>Molecular and phenotypic characterization and identification of bacterial isolates recovered from the Anatolian ground squirrels (Spermophilus xanthoprymnus) and which have the potential to form a new species in the Campylobacter genus.</title>
        <authorList>
            <person name="Aydin F."/>
            <person name="Abay S."/>
            <person name="Kayman T."/>
            <person name="Karakaya E."/>
            <person name="Mustak H.K."/>
            <person name="Mustak I.B."/>
            <person name="Bilgin N."/>
            <person name="Duzler A."/>
            <person name="Sahin O."/>
            <person name="Guran O."/>
            <person name="Saticioglu I.B."/>
        </authorList>
    </citation>
    <scope>NUCLEOTIDE SEQUENCE [LARGE SCALE GENOMIC DNA]</scope>
    <source>
        <strain evidence="2">faydin-G24</strain>
    </source>
</reference>
<comment type="caution">
    <text evidence="1">The sequence shown here is derived from an EMBL/GenBank/DDBJ whole genome shotgun (WGS) entry which is preliminary data.</text>
</comment>
<name>A0ABS5HI35_9BACT</name>
<organism evidence="1 2">
    <name type="scientific">Campylobacter anatolicus</name>
    <dbReference type="NCBI Taxonomy" id="2829105"/>
    <lineage>
        <taxon>Bacteria</taxon>
        <taxon>Pseudomonadati</taxon>
        <taxon>Campylobacterota</taxon>
        <taxon>Epsilonproteobacteria</taxon>
        <taxon>Campylobacterales</taxon>
        <taxon>Campylobacteraceae</taxon>
        <taxon>Campylobacter</taxon>
    </lineage>
</organism>
<protein>
    <submittedName>
        <fullName evidence="1">Uncharacterized protein</fullName>
    </submittedName>
</protein>
<dbReference type="Pfam" id="PF26373">
    <property type="entry name" value="MamC"/>
    <property type="match status" value="1"/>
</dbReference>
<gene>
    <name evidence="1" type="ORF">KDD93_03735</name>
</gene>
<sequence length="102" mass="10791">MSKVTSKFLSDTRLPLDHFLSGALVAGMGATVYELSTTKTKSKKHIATNIAKMSLTGGIATAVAISASNSIARREYAYAATKIVLGIGMLITTEKLINLESK</sequence>